<dbReference type="CDD" id="cd02966">
    <property type="entry name" value="TlpA_like_family"/>
    <property type="match status" value="1"/>
</dbReference>
<dbReference type="Proteomes" id="UP000829476">
    <property type="component" value="Chromosome"/>
</dbReference>
<dbReference type="SUPFAM" id="SSF52833">
    <property type="entry name" value="Thioredoxin-like"/>
    <property type="match status" value="1"/>
</dbReference>
<feature type="domain" description="Thioredoxin" evidence="2">
    <location>
        <begin position="481"/>
        <end position="638"/>
    </location>
</feature>
<dbReference type="InterPro" id="IPR013766">
    <property type="entry name" value="Thioredoxin_domain"/>
</dbReference>
<evidence type="ECO:0000313" key="4">
    <source>
        <dbReference type="Proteomes" id="UP000829476"/>
    </source>
</evidence>
<evidence type="ECO:0000256" key="1">
    <source>
        <dbReference type="ARBA" id="ARBA00023284"/>
    </source>
</evidence>
<organism evidence="3 4">
    <name type="scientific">Zhouia spongiae</name>
    <dbReference type="NCBI Taxonomy" id="2202721"/>
    <lineage>
        <taxon>Bacteria</taxon>
        <taxon>Pseudomonadati</taxon>
        <taxon>Bacteroidota</taxon>
        <taxon>Flavobacteriia</taxon>
        <taxon>Flavobacteriales</taxon>
        <taxon>Flavobacteriaceae</taxon>
        <taxon>Zhouia</taxon>
    </lineage>
</organism>
<protein>
    <submittedName>
        <fullName evidence="3">Redoxin domain-containing protein</fullName>
    </submittedName>
</protein>
<dbReference type="InterPro" id="IPR036249">
    <property type="entry name" value="Thioredoxin-like_sf"/>
</dbReference>
<dbReference type="Gene3D" id="3.40.30.10">
    <property type="entry name" value="Glutaredoxin"/>
    <property type="match status" value="1"/>
</dbReference>
<dbReference type="PROSITE" id="PS51257">
    <property type="entry name" value="PROKAR_LIPOPROTEIN"/>
    <property type="match status" value="1"/>
</dbReference>
<dbReference type="InterPro" id="IPR050553">
    <property type="entry name" value="Thioredoxin_ResA/DsbE_sf"/>
</dbReference>
<gene>
    <name evidence="3" type="ORF">MQE36_14945</name>
</gene>
<dbReference type="InterPro" id="IPR017937">
    <property type="entry name" value="Thioredoxin_CS"/>
</dbReference>
<proteinExistence type="predicted"/>
<dbReference type="InterPro" id="IPR000866">
    <property type="entry name" value="AhpC/TSA"/>
</dbReference>
<dbReference type="EMBL" id="CP094326">
    <property type="protein sequence ID" value="UNY98370.1"/>
    <property type="molecule type" value="Genomic_DNA"/>
</dbReference>
<dbReference type="PROSITE" id="PS00194">
    <property type="entry name" value="THIOREDOXIN_1"/>
    <property type="match status" value="1"/>
</dbReference>
<accession>A0ABY3YKK8</accession>
<keyword evidence="4" id="KW-1185">Reference proteome</keyword>
<dbReference type="Pfam" id="PF00578">
    <property type="entry name" value="AhpC-TSA"/>
    <property type="match status" value="1"/>
</dbReference>
<evidence type="ECO:0000313" key="3">
    <source>
        <dbReference type="EMBL" id="UNY98370.1"/>
    </source>
</evidence>
<dbReference type="PANTHER" id="PTHR42852:SF17">
    <property type="entry name" value="THIOREDOXIN-LIKE PROTEIN HI_1115"/>
    <property type="match status" value="1"/>
</dbReference>
<keyword evidence="1" id="KW-0676">Redox-active center</keyword>
<sequence>MKLTSYLLVTCTIFSVFSCKQAEQAKDPGQEIGALLLSKEKPRAGDSLKIQYHSDEEVSEAYYYYAVHDSYYPVDIHFKEDQGIWESTFKIPDSATALAFHIKTGEEFDNNHKKGFVTYLFNDKGEPIAGSKASAGGYYTRYGNRINLEITSDSSLVLFREDIKSNPAIAGEWDFSYPRMLYKENKEEGEAYIKERIAAISGQQAIDEPDYRTLVALNAAIGNDSIAEVLKKEVVEKFPDGKAAQEEVWMKFYGEKDLEKKKEILETFTKTFGKNDLSTRMTGMIARAVAENKDYDTFKEYAARIPDNDQQKASLYNSVAWKLAEQGENLEYAAQISKKSLDILEGLKSGDSEKPVYYSKNQYLNSLDRNYKIFADTYALILFKRGDIKKAIEYQDIAVGEDGGPEANERYVQYLLADDNHAKARDKAESFIKKGASTVKIKEYLKTAYLASEGSDDGFENYLKALETIAYEKAKTEIESKMMNEEAPAFQLKNLQGEDVVLNDLKGKVVVVDFWATWCGPCKASFPGMQKAVTKYKDNPEVAFLFVNTWESTNGDARQKSVSGFIDANKYTFNVLMDTPVEEGSREYDVIGRYNVSGIPTKFIIGPDGKIKFKSVGFNGSDDKLIEELDIMIALAQS</sequence>
<reference evidence="3 4" key="1">
    <citation type="journal article" date="2018" name="Int. J. Syst. Evol. Microbiol.">
        <title>Zhouia spongiae sp. nov., isolated from a marine sponge.</title>
        <authorList>
            <person name="Zhuang L."/>
            <person name="Lin B."/>
            <person name="Qin F."/>
            <person name="Luo L."/>
        </authorList>
    </citation>
    <scope>NUCLEOTIDE SEQUENCE [LARGE SCALE GENOMIC DNA]</scope>
    <source>
        <strain evidence="3 4">HN-Y44</strain>
    </source>
</reference>
<name>A0ABY3YKK8_9FLAO</name>
<dbReference type="PROSITE" id="PS51352">
    <property type="entry name" value="THIOREDOXIN_2"/>
    <property type="match status" value="1"/>
</dbReference>
<dbReference type="PANTHER" id="PTHR42852">
    <property type="entry name" value="THIOL:DISULFIDE INTERCHANGE PROTEIN DSBE"/>
    <property type="match status" value="1"/>
</dbReference>
<dbReference type="RefSeq" id="WP_242936777.1">
    <property type="nucleotide sequence ID" value="NZ_CP094326.1"/>
</dbReference>
<evidence type="ECO:0000259" key="2">
    <source>
        <dbReference type="PROSITE" id="PS51352"/>
    </source>
</evidence>